<protein>
    <submittedName>
        <fullName evidence="2">LYPLA3</fullName>
        <ecNumber evidence="2">3.1.1.5</ecNumber>
    </submittedName>
</protein>
<gene>
    <name evidence="2" type="ORF">MCOR_31238</name>
</gene>
<dbReference type="GO" id="GO:0004622">
    <property type="term" value="F:phosphatidylcholine lysophospholipase activity"/>
    <property type="evidence" value="ECO:0007669"/>
    <property type="project" value="UniProtKB-EC"/>
</dbReference>
<dbReference type="InterPro" id="IPR003386">
    <property type="entry name" value="LACT/PDAT_acylTrfase"/>
</dbReference>
<name>A0A6J8CN89_MYTCO</name>
<proteinExistence type="predicted"/>
<evidence type="ECO:0000313" key="2">
    <source>
        <dbReference type="EMBL" id="CAC5396717.1"/>
    </source>
</evidence>
<organism evidence="2 3">
    <name type="scientific">Mytilus coruscus</name>
    <name type="common">Sea mussel</name>
    <dbReference type="NCBI Taxonomy" id="42192"/>
    <lineage>
        <taxon>Eukaryota</taxon>
        <taxon>Metazoa</taxon>
        <taxon>Spiralia</taxon>
        <taxon>Lophotrochozoa</taxon>
        <taxon>Mollusca</taxon>
        <taxon>Bivalvia</taxon>
        <taxon>Autobranchia</taxon>
        <taxon>Pteriomorphia</taxon>
        <taxon>Mytilida</taxon>
        <taxon>Mytiloidea</taxon>
        <taxon>Mytilidae</taxon>
        <taxon>Mytilinae</taxon>
        <taxon>Mytilus</taxon>
    </lineage>
</organism>
<dbReference type="SUPFAM" id="SSF53474">
    <property type="entry name" value="alpha/beta-Hydrolases"/>
    <property type="match status" value="1"/>
</dbReference>
<dbReference type="EMBL" id="CACVKT020005631">
    <property type="protein sequence ID" value="CAC5396717.1"/>
    <property type="molecule type" value="Genomic_DNA"/>
</dbReference>
<dbReference type="Proteomes" id="UP000507470">
    <property type="component" value="Unassembled WGS sequence"/>
</dbReference>
<evidence type="ECO:0000256" key="1">
    <source>
        <dbReference type="SAM" id="SignalP"/>
    </source>
</evidence>
<keyword evidence="1" id="KW-0732">Signal</keyword>
<reference evidence="2 3" key="1">
    <citation type="submission" date="2020-06" db="EMBL/GenBank/DDBJ databases">
        <authorList>
            <person name="Li R."/>
            <person name="Bekaert M."/>
        </authorList>
    </citation>
    <scope>NUCLEOTIDE SEQUENCE [LARGE SCALE GENOMIC DNA]</scope>
    <source>
        <strain evidence="3">wild</strain>
    </source>
</reference>
<dbReference type="AlphaFoldDB" id="A0A6J8CN89"/>
<dbReference type="PANTHER" id="PTHR11440">
    <property type="entry name" value="LECITHIN-CHOLESTEROL ACYLTRANSFERASE-RELATED"/>
    <property type="match status" value="1"/>
</dbReference>
<dbReference type="Pfam" id="PF02450">
    <property type="entry name" value="LCAT"/>
    <property type="match status" value="1"/>
</dbReference>
<keyword evidence="2" id="KW-0378">Hydrolase</keyword>
<sequence length="409" mass="46960">MRLLYFVCWILFERSAHCKQLSPVILVPGDGGSRIEARLNKSSHGPYPFCDQRTKDFYVIWVNIASVVHPVPTDCLVENFRLVYNNKTHRTSYPEGVDIRVPGFGGTDSVEWLSDTHLPKLGYYHELAENMVKWGYVRNKTIRGAAYDFRRSPNELEDYYTNLTKLVEETYNMNNNTRVVLLAHSLGNLVILYFLNHQNQEWKDKYIRSFITLGAPWGGSVKALRMIVSGDNVNIITVTALKARPMQRSMTSSAFLMPTNQFWNKSEVLIQTPRRNYTVNDYQQLFKDLNFTDGILIREDVEGLVNPLRPPNVEVHCLYGKGLNTTAKWIYEDGAFPDKQPKHLDEDGDQTVNIRSLEGCLPWKHLQKQPFYSKAFQGIGHVDILNHDINHLGIRGGVDNKGIQRGRIV</sequence>
<keyword evidence="3" id="KW-1185">Reference proteome</keyword>
<dbReference type="OrthoDB" id="190846at2759"/>
<dbReference type="GO" id="GO:0008374">
    <property type="term" value="F:O-acyltransferase activity"/>
    <property type="evidence" value="ECO:0007669"/>
    <property type="project" value="InterPro"/>
</dbReference>
<dbReference type="GO" id="GO:0006629">
    <property type="term" value="P:lipid metabolic process"/>
    <property type="evidence" value="ECO:0007669"/>
    <property type="project" value="InterPro"/>
</dbReference>
<feature type="chain" id="PRO_5026871174" evidence="1">
    <location>
        <begin position="19"/>
        <end position="409"/>
    </location>
</feature>
<dbReference type="Gene3D" id="3.40.50.1820">
    <property type="entry name" value="alpha/beta hydrolase"/>
    <property type="match status" value="2"/>
</dbReference>
<accession>A0A6J8CN89</accession>
<evidence type="ECO:0000313" key="3">
    <source>
        <dbReference type="Proteomes" id="UP000507470"/>
    </source>
</evidence>
<dbReference type="EC" id="3.1.1.5" evidence="2"/>
<feature type="signal peptide" evidence="1">
    <location>
        <begin position="1"/>
        <end position="18"/>
    </location>
</feature>
<dbReference type="InterPro" id="IPR029058">
    <property type="entry name" value="AB_hydrolase_fold"/>
</dbReference>